<dbReference type="RefSeq" id="WP_349218683.1">
    <property type="nucleotide sequence ID" value="NZ_JBBMFD010000006.1"/>
</dbReference>
<accession>A0ABV1DYV2</accession>
<dbReference type="PANTHER" id="PTHR30474:SF1">
    <property type="entry name" value="PEPTIDOGLYCAN GLYCOSYLTRANSFERASE MRDB"/>
    <property type="match status" value="1"/>
</dbReference>
<evidence type="ECO:0000313" key="8">
    <source>
        <dbReference type="Proteomes" id="UP001489509"/>
    </source>
</evidence>
<comment type="subcellular location">
    <subcellularLocation>
        <location evidence="1">Membrane</location>
        <topology evidence="1">Multi-pass membrane protein</topology>
    </subcellularLocation>
</comment>
<gene>
    <name evidence="7" type="ORF">WMO26_05320</name>
</gene>
<evidence type="ECO:0000256" key="1">
    <source>
        <dbReference type="ARBA" id="ARBA00004141"/>
    </source>
</evidence>
<dbReference type="InterPro" id="IPR001182">
    <property type="entry name" value="FtsW/RodA"/>
</dbReference>
<dbReference type="Pfam" id="PF01098">
    <property type="entry name" value="FTSW_RODA_SPOVE"/>
    <property type="match status" value="1"/>
</dbReference>
<dbReference type="EMBL" id="JBBMFD010000006">
    <property type="protein sequence ID" value="MEQ2440244.1"/>
    <property type="molecule type" value="Genomic_DNA"/>
</dbReference>
<keyword evidence="2 6" id="KW-0812">Transmembrane</keyword>
<feature type="transmembrane region" description="Helical" evidence="6">
    <location>
        <begin position="356"/>
        <end position="379"/>
    </location>
</feature>
<dbReference type="GO" id="GO:0016757">
    <property type="term" value="F:glycosyltransferase activity"/>
    <property type="evidence" value="ECO:0007669"/>
    <property type="project" value="UniProtKB-KW"/>
</dbReference>
<feature type="transmembrane region" description="Helical" evidence="6">
    <location>
        <begin position="290"/>
        <end position="311"/>
    </location>
</feature>
<evidence type="ECO:0000256" key="2">
    <source>
        <dbReference type="ARBA" id="ARBA00022692"/>
    </source>
</evidence>
<feature type="transmembrane region" description="Helical" evidence="6">
    <location>
        <begin position="89"/>
        <end position="109"/>
    </location>
</feature>
<evidence type="ECO:0000256" key="4">
    <source>
        <dbReference type="ARBA" id="ARBA00022989"/>
    </source>
</evidence>
<name>A0ABV1DYV2_9FIRM</name>
<reference evidence="7 8" key="1">
    <citation type="submission" date="2024-03" db="EMBL/GenBank/DDBJ databases">
        <title>Human intestinal bacterial collection.</title>
        <authorList>
            <person name="Pauvert C."/>
            <person name="Hitch T.C.A."/>
            <person name="Clavel T."/>
        </authorList>
    </citation>
    <scope>NUCLEOTIDE SEQUENCE [LARGE SCALE GENOMIC DNA]</scope>
    <source>
        <strain evidence="7 8">CLA-JM-H44</strain>
    </source>
</reference>
<feature type="transmembrane region" description="Helical" evidence="6">
    <location>
        <begin position="205"/>
        <end position="223"/>
    </location>
</feature>
<feature type="transmembrane region" description="Helical" evidence="6">
    <location>
        <begin position="64"/>
        <end position="82"/>
    </location>
</feature>
<keyword evidence="7" id="KW-0328">Glycosyltransferase</keyword>
<protein>
    <submittedName>
        <fullName evidence="7">FtsW/RodA/SpoVE family cell cycle protein</fullName>
        <ecNumber evidence="7">2.4.1.129</ecNumber>
    </submittedName>
</protein>
<keyword evidence="7" id="KW-0808">Transferase</keyword>
<dbReference type="PANTHER" id="PTHR30474">
    <property type="entry name" value="CELL CYCLE PROTEIN"/>
    <property type="match status" value="1"/>
</dbReference>
<keyword evidence="5 6" id="KW-0472">Membrane</keyword>
<feature type="transmembrane region" description="Helical" evidence="6">
    <location>
        <begin position="183"/>
        <end position="200"/>
    </location>
</feature>
<feature type="transmembrane region" description="Helical" evidence="6">
    <location>
        <begin position="323"/>
        <end position="350"/>
    </location>
</feature>
<keyword evidence="3" id="KW-0133">Cell shape</keyword>
<evidence type="ECO:0000256" key="3">
    <source>
        <dbReference type="ARBA" id="ARBA00022960"/>
    </source>
</evidence>
<proteinExistence type="predicted"/>
<keyword evidence="4 6" id="KW-1133">Transmembrane helix</keyword>
<dbReference type="EC" id="2.4.1.129" evidence="7"/>
<organism evidence="7 8">
    <name type="scientific">Solibaculum intestinale</name>
    <dbReference type="NCBI Taxonomy" id="3133165"/>
    <lineage>
        <taxon>Bacteria</taxon>
        <taxon>Bacillati</taxon>
        <taxon>Bacillota</taxon>
        <taxon>Clostridia</taxon>
        <taxon>Eubacteriales</taxon>
        <taxon>Oscillospiraceae</taxon>
        <taxon>Solibaculum</taxon>
    </lineage>
</organism>
<feature type="transmembrane region" description="Helical" evidence="6">
    <location>
        <begin position="129"/>
        <end position="149"/>
    </location>
</feature>
<sequence length="395" mass="43176">MRKVFSSIGEYFRQTDKLLLLLCLLATGYGLVLLLVAGQANDMKDSSTVLATVGGLDITMQFVKQFASVVLGVIAALIISAVDYEILAACWWILAPISVVLVVLTYFIGMDTGAADDKAWLMIPGIGMTFQPSELLKIAFIITFSLHLYKTRDRLNSPLNLLLLCIHGAVPVGMIILQGDDGTALVFLFIFVVMMFAAGIKLRYFVIGGVLAAIAAPILWFYVLQPFQRDRFTIFLHPENARLDEGYQQYQSRMIIGSGKLTGKGIAGSGQINLPERQNDFIFSVSGETFGFIGSVLVIAILVAIILRIFFVSRNAKDMLGSLMCMGMFATLTAQTLMNVGMNICLLPVVGVTLPFFSAGGSSTTTLYLGIGLVLSVYIHSKPKTHTEELRRRRA</sequence>
<keyword evidence="8" id="KW-1185">Reference proteome</keyword>
<feature type="transmembrane region" description="Helical" evidence="6">
    <location>
        <begin position="161"/>
        <end position="177"/>
    </location>
</feature>
<evidence type="ECO:0000256" key="5">
    <source>
        <dbReference type="ARBA" id="ARBA00023136"/>
    </source>
</evidence>
<comment type="caution">
    <text evidence="7">The sequence shown here is derived from an EMBL/GenBank/DDBJ whole genome shotgun (WGS) entry which is preliminary data.</text>
</comment>
<dbReference type="Proteomes" id="UP001489509">
    <property type="component" value="Unassembled WGS sequence"/>
</dbReference>
<evidence type="ECO:0000256" key="6">
    <source>
        <dbReference type="SAM" id="Phobius"/>
    </source>
</evidence>
<evidence type="ECO:0000313" key="7">
    <source>
        <dbReference type="EMBL" id="MEQ2440244.1"/>
    </source>
</evidence>